<evidence type="ECO:0000256" key="1">
    <source>
        <dbReference type="SAM" id="SignalP"/>
    </source>
</evidence>
<dbReference type="InterPro" id="IPR032710">
    <property type="entry name" value="NTF2-like_dom_sf"/>
</dbReference>
<dbReference type="Proteomes" id="UP000325797">
    <property type="component" value="Chromosome"/>
</dbReference>
<dbReference type="KEGG" id="hadh:FRZ61_44180"/>
<gene>
    <name evidence="2" type="ORF">FRZ61_44180</name>
</gene>
<dbReference type="SUPFAM" id="SSF54427">
    <property type="entry name" value="NTF2-like"/>
    <property type="match status" value="1"/>
</dbReference>
<sequence>MLRLPAGALLALMLMIVGAPVAPAEAAGAGKADGSLRLDKAQTALTNAYAIEVVEVPEMRMEGSPERTIMVLLTDRPMPEGRRVDDMAAMELAYDGKMRGLVLDIDPATGKVQSGRTLLPQEELPQFFSVAGDPPSVSLAGFAEDKAKGTVTGKVKTTEPMEIVNFDNRPGPKTFTFNVLFTAPLVAAPTLTATLEGDQAKDSEQGRLLKQFLQTVADGDAEKLRAIVTKDHPALSMLNPEGMAQIKEMMFADGSSVDQLFGLLTKIYVYENTAIALLRHSDGWSSFPLAREDGRWKMGY</sequence>
<keyword evidence="3" id="KW-1185">Reference proteome</keyword>
<feature type="signal peptide" evidence="1">
    <location>
        <begin position="1"/>
        <end position="26"/>
    </location>
</feature>
<feature type="chain" id="PRO_5023861102" evidence="1">
    <location>
        <begin position="27"/>
        <end position="300"/>
    </location>
</feature>
<organism evidence="2 3">
    <name type="scientific">Hypericibacter adhaerens</name>
    <dbReference type="NCBI Taxonomy" id="2602016"/>
    <lineage>
        <taxon>Bacteria</taxon>
        <taxon>Pseudomonadati</taxon>
        <taxon>Pseudomonadota</taxon>
        <taxon>Alphaproteobacteria</taxon>
        <taxon>Rhodospirillales</taxon>
        <taxon>Dongiaceae</taxon>
        <taxon>Hypericibacter</taxon>
    </lineage>
</organism>
<evidence type="ECO:0000313" key="3">
    <source>
        <dbReference type="Proteomes" id="UP000325797"/>
    </source>
</evidence>
<dbReference type="EMBL" id="CP042582">
    <property type="protein sequence ID" value="QEX24477.1"/>
    <property type="molecule type" value="Genomic_DNA"/>
</dbReference>
<name>A0A5J6N4Y2_9PROT</name>
<protein>
    <submittedName>
        <fullName evidence="2">Uncharacterized protein</fullName>
    </submittedName>
</protein>
<proteinExistence type="predicted"/>
<dbReference type="OrthoDB" id="9823081at2"/>
<dbReference type="RefSeq" id="WP_151119753.1">
    <property type="nucleotide sequence ID" value="NZ_CP042582.1"/>
</dbReference>
<keyword evidence="1" id="KW-0732">Signal</keyword>
<dbReference type="AlphaFoldDB" id="A0A5J6N4Y2"/>
<reference evidence="2 3" key="1">
    <citation type="submission" date="2019-08" db="EMBL/GenBank/DDBJ databases">
        <title>Hyperibacter terrae gen. nov., sp. nov. and Hyperibacter viscosus sp. nov., two new members in the family Rhodospirillaceae isolated from the rhizosphere of Hypericum perforatum.</title>
        <authorList>
            <person name="Noviana Z."/>
        </authorList>
    </citation>
    <scope>NUCLEOTIDE SEQUENCE [LARGE SCALE GENOMIC DNA]</scope>
    <source>
        <strain evidence="2 3">R5959</strain>
    </source>
</reference>
<evidence type="ECO:0000313" key="2">
    <source>
        <dbReference type="EMBL" id="QEX24477.1"/>
    </source>
</evidence>
<accession>A0A5J6N4Y2</accession>